<evidence type="ECO:0008006" key="3">
    <source>
        <dbReference type="Google" id="ProtNLM"/>
    </source>
</evidence>
<dbReference type="InterPro" id="IPR036397">
    <property type="entry name" value="RNaseH_sf"/>
</dbReference>
<dbReference type="GO" id="GO:0003676">
    <property type="term" value="F:nucleic acid binding"/>
    <property type="evidence" value="ECO:0007669"/>
    <property type="project" value="InterPro"/>
</dbReference>
<comment type="caution">
    <text evidence="1">The sequence shown here is derived from an EMBL/GenBank/DDBJ whole genome shotgun (WGS) entry which is preliminary data.</text>
</comment>
<evidence type="ECO:0000313" key="2">
    <source>
        <dbReference type="Proteomes" id="UP001153954"/>
    </source>
</evidence>
<proteinExistence type="predicted"/>
<organism evidence="1 2">
    <name type="scientific">Euphydryas editha</name>
    <name type="common">Edith's checkerspot</name>
    <dbReference type="NCBI Taxonomy" id="104508"/>
    <lineage>
        <taxon>Eukaryota</taxon>
        <taxon>Metazoa</taxon>
        <taxon>Ecdysozoa</taxon>
        <taxon>Arthropoda</taxon>
        <taxon>Hexapoda</taxon>
        <taxon>Insecta</taxon>
        <taxon>Pterygota</taxon>
        <taxon>Neoptera</taxon>
        <taxon>Endopterygota</taxon>
        <taxon>Lepidoptera</taxon>
        <taxon>Glossata</taxon>
        <taxon>Ditrysia</taxon>
        <taxon>Papilionoidea</taxon>
        <taxon>Nymphalidae</taxon>
        <taxon>Nymphalinae</taxon>
        <taxon>Euphydryas</taxon>
    </lineage>
</organism>
<reference evidence="1" key="1">
    <citation type="submission" date="2022-03" db="EMBL/GenBank/DDBJ databases">
        <authorList>
            <person name="Tunstrom K."/>
        </authorList>
    </citation>
    <scope>NUCLEOTIDE SEQUENCE</scope>
</reference>
<sequence length="126" mass="14608">MGGVPNIENEEPTVLRQDGCPAHWTLAVQEYLDNSLPNAWIGRNGPIPWLARSPDLIPLDFYAWGRAKALVYTETIDTREHLIEKIDNAFVIMKQEIRLNQTTTEIRKRFYACIRNNGHQFEQDLQ</sequence>
<dbReference type="EMBL" id="CAKOGL010000023">
    <property type="protein sequence ID" value="CAH2101224.1"/>
    <property type="molecule type" value="Genomic_DNA"/>
</dbReference>
<dbReference type="PANTHER" id="PTHR47326">
    <property type="entry name" value="TRANSPOSABLE ELEMENT TC3 TRANSPOSASE-LIKE PROTEIN"/>
    <property type="match status" value="1"/>
</dbReference>
<accession>A0AAU9UNM7</accession>
<protein>
    <recommendedName>
        <fullName evidence="3">Transposase</fullName>
    </recommendedName>
</protein>
<keyword evidence="2" id="KW-1185">Reference proteome</keyword>
<dbReference type="PANTHER" id="PTHR47326:SF1">
    <property type="entry name" value="HTH PSQ-TYPE DOMAIN-CONTAINING PROTEIN"/>
    <property type="match status" value="1"/>
</dbReference>
<name>A0AAU9UNM7_EUPED</name>
<dbReference type="Proteomes" id="UP001153954">
    <property type="component" value="Unassembled WGS sequence"/>
</dbReference>
<gene>
    <name evidence="1" type="ORF">EEDITHA_LOCUS16001</name>
</gene>
<evidence type="ECO:0000313" key="1">
    <source>
        <dbReference type="EMBL" id="CAH2101224.1"/>
    </source>
</evidence>
<dbReference type="AlphaFoldDB" id="A0AAU9UNM7"/>
<dbReference type="Gene3D" id="3.30.420.10">
    <property type="entry name" value="Ribonuclease H-like superfamily/Ribonuclease H"/>
    <property type="match status" value="1"/>
</dbReference>